<dbReference type="AlphaFoldDB" id="A0AA40F5M2"/>
<name>A0AA40F5M2_9PEZI</name>
<dbReference type="Pfam" id="PF12716">
    <property type="entry name" value="Apq12"/>
    <property type="match status" value="1"/>
</dbReference>
<evidence type="ECO:0000313" key="3">
    <source>
        <dbReference type="Proteomes" id="UP001172155"/>
    </source>
</evidence>
<dbReference type="Proteomes" id="UP001172155">
    <property type="component" value="Unassembled WGS sequence"/>
</dbReference>
<comment type="caution">
    <text evidence="2">The sequence shown here is derived from an EMBL/GenBank/DDBJ whole genome shotgun (WGS) entry which is preliminary data.</text>
</comment>
<feature type="transmembrane region" description="Helical" evidence="1">
    <location>
        <begin position="96"/>
        <end position="118"/>
    </location>
</feature>
<dbReference type="EMBL" id="JAUKUD010000002">
    <property type="protein sequence ID" value="KAK0751595.1"/>
    <property type="molecule type" value="Genomic_DNA"/>
</dbReference>
<keyword evidence="1" id="KW-0812">Transmembrane</keyword>
<feature type="transmembrane region" description="Helical" evidence="1">
    <location>
        <begin position="70"/>
        <end position="90"/>
    </location>
</feature>
<gene>
    <name evidence="2" type="ORF">B0T18DRAFT_444049</name>
</gene>
<evidence type="ECO:0000256" key="1">
    <source>
        <dbReference type="SAM" id="Phobius"/>
    </source>
</evidence>
<sequence length="155" mass="17080">MDTASTLITWLANEALPPPLLAFLRDHLLDPSSPPQHLLRRATPLLTHLVTLATPLLDRVAAALAASPDLVVLAFFLGVVIFVLQVLAYLRRLMMWWTRLAMRLAFWSAVVGVGAVVWRRGLEASVRDAVVIGGKVAGFAEGVKGVFWAEYKRRV</sequence>
<keyword evidence="1" id="KW-0472">Membrane</keyword>
<evidence type="ECO:0008006" key="4">
    <source>
        <dbReference type="Google" id="ProtNLM"/>
    </source>
</evidence>
<accession>A0AA40F5M2</accession>
<reference evidence="2" key="1">
    <citation type="submission" date="2023-06" db="EMBL/GenBank/DDBJ databases">
        <title>Genome-scale phylogeny and comparative genomics of the fungal order Sordariales.</title>
        <authorList>
            <consortium name="Lawrence Berkeley National Laboratory"/>
            <person name="Hensen N."/>
            <person name="Bonometti L."/>
            <person name="Westerberg I."/>
            <person name="Brannstrom I.O."/>
            <person name="Guillou S."/>
            <person name="Cros-Aarteil S."/>
            <person name="Calhoun S."/>
            <person name="Haridas S."/>
            <person name="Kuo A."/>
            <person name="Mondo S."/>
            <person name="Pangilinan J."/>
            <person name="Riley R."/>
            <person name="LaButti K."/>
            <person name="Andreopoulos B."/>
            <person name="Lipzen A."/>
            <person name="Chen C."/>
            <person name="Yanf M."/>
            <person name="Daum C."/>
            <person name="Ng V."/>
            <person name="Clum A."/>
            <person name="Steindorff A."/>
            <person name="Ohm R."/>
            <person name="Martin F."/>
            <person name="Silar P."/>
            <person name="Natvig D."/>
            <person name="Lalanne C."/>
            <person name="Gautier V."/>
            <person name="Ament-velasquez S.L."/>
            <person name="Kruys A."/>
            <person name="Hutchinson M.I."/>
            <person name="Powell A.J."/>
            <person name="Barry K."/>
            <person name="Miller A.N."/>
            <person name="Grigoriev I.V."/>
            <person name="Debuchy R."/>
            <person name="Gladieux P."/>
            <person name="Thoren M.H."/>
            <person name="Johannesson H."/>
        </authorList>
    </citation>
    <scope>NUCLEOTIDE SEQUENCE</scope>
    <source>
        <strain evidence="2">SMH3187-1</strain>
    </source>
</reference>
<proteinExistence type="predicted"/>
<organism evidence="2 3">
    <name type="scientific">Schizothecium vesticola</name>
    <dbReference type="NCBI Taxonomy" id="314040"/>
    <lineage>
        <taxon>Eukaryota</taxon>
        <taxon>Fungi</taxon>
        <taxon>Dikarya</taxon>
        <taxon>Ascomycota</taxon>
        <taxon>Pezizomycotina</taxon>
        <taxon>Sordariomycetes</taxon>
        <taxon>Sordariomycetidae</taxon>
        <taxon>Sordariales</taxon>
        <taxon>Schizotheciaceae</taxon>
        <taxon>Schizothecium</taxon>
    </lineage>
</organism>
<protein>
    <recommendedName>
        <fullName evidence="4">Nuclear pore assembly and biogenesis-domain-containing protein</fullName>
    </recommendedName>
</protein>
<dbReference type="InterPro" id="IPR024316">
    <property type="entry name" value="APQ12"/>
</dbReference>
<keyword evidence="1" id="KW-1133">Transmembrane helix</keyword>
<evidence type="ECO:0000313" key="2">
    <source>
        <dbReference type="EMBL" id="KAK0751595.1"/>
    </source>
</evidence>
<keyword evidence="3" id="KW-1185">Reference proteome</keyword>